<protein>
    <submittedName>
        <fullName evidence="1">Uncharacterized protein</fullName>
    </submittedName>
</protein>
<name>V6LNY0_9EUKA</name>
<organism evidence="1">
    <name type="scientific">Spironucleus salmonicida</name>
    <dbReference type="NCBI Taxonomy" id="348837"/>
    <lineage>
        <taxon>Eukaryota</taxon>
        <taxon>Metamonada</taxon>
        <taxon>Diplomonadida</taxon>
        <taxon>Hexamitidae</taxon>
        <taxon>Hexamitinae</taxon>
        <taxon>Spironucleus</taxon>
    </lineage>
</organism>
<accession>V6LNY0</accession>
<dbReference type="VEuPathDB" id="GiardiaDB:SS50377_23203"/>
<evidence type="ECO:0000313" key="1">
    <source>
        <dbReference type="EMBL" id="EST46305.1"/>
    </source>
</evidence>
<evidence type="ECO:0000313" key="2">
    <source>
        <dbReference type="EMBL" id="KAH0575568.1"/>
    </source>
</evidence>
<dbReference type="Proteomes" id="UP000018208">
    <property type="component" value="Unassembled WGS sequence"/>
</dbReference>
<proteinExistence type="predicted"/>
<dbReference type="EMBL" id="KI546078">
    <property type="protein sequence ID" value="EST46305.1"/>
    <property type="molecule type" value="Genomic_DNA"/>
</dbReference>
<dbReference type="EMBL" id="AUWU02000003">
    <property type="protein sequence ID" value="KAH0575568.1"/>
    <property type="molecule type" value="Genomic_DNA"/>
</dbReference>
<reference evidence="1 2" key="1">
    <citation type="journal article" date="2014" name="PLoS Genet.">
        <title>The Genome of Spironucleus salmonicida Highlights a Fish Pathogen Adapted to Fluctuating Environments.</title>
        <authorList>
            <person name="Xu F."/>
            <person name="Jerlstrom-Hultqvist J."/>
            <person name="Einarsson E."/>
            <person name="Astvaldsson A."/>
            <person name="Svard S.G."/>
            <person name="Andersson J.O."/>
        </authorList>
    </citation>
    <scope>NUCLEOTIDE SEQUENCE</scope>
    <source>
        <strain evidence="2">ATCC 50377</strain>
    </source>
</reference>
<gene>
    <name evidence="1" type="ORF">SS50377_13692</name>
    <name evidence="2" type="ORF">SS50377_23203</name>
</gene>
<dbReference type="AlphaFoldDB" id="V6LNY0"/>
<evidence type="ECO:0000313" key="3">
    <source>
        <dbReference type="Proteomes" id="UP000018208"/>
    </source>
</evidence>
<reference evidence="2" key="2">
    <citation type="submission" date="2020-12" db="EMBL/GenBank/DDBJ databases">
        <title>New Spironucleus salmonicida genome in near-complete chromosomes.</title>
        <authorList>
            <person name="Xu F."/>
            <person name="Kurt Z."/>
            <person name="Jimenez-Gonzalez A."/>
            <person name="Astvaldsson A."/>
            <person name="Andersson J.O."/>
            <person name="Svard S.G."/>
        </authorList>
    </citation>
    <scope>NUCLEOTIDE SEQUENCE</scope>
    <source>
        <strain evidence="2">ATCC 50377</strain>
    </source>
</reference>
<sequence>MNCEICRQNIDLQDYMSPLLGSQLKIDQLLLQNQLCQLCFNRINLYLDHSIQQQFNIQQQCIKQLQKIDSNQVVQFSSYSQDSYVVEQEIDNVTIVEVPVQIQNMNADYLKTDNIIQQQTNQVLLTPSQLFPIPVQPQTFIELNALIHQFALLLIYHEVPGISPVLPAPLVQIGVNIIPVYFQQRSSNKLRKKQIEQEAESTQQAVQGFKYMIQQTHQLLNLSYQDIFISELDLWQKWDTTYIKLFYSLVKKLSEKQ</sequence>
<keyword evidence="3" id="KW-1185">Reference proteome</keyword>